<dbReference type="EMBL" id="MFJE01000005">
    <property type="protein sequence ID" value="OGG15136.1"/>
    <property type="molecule type" value="Genomic_DNA"/>
</dbReference>
<proteinExistence type="predicted"/>
<keyword evidence="1" id="KW-0472">Membrane</keyword>
<accession>A0A1F5ZRK4</accession>
<dbReference type="AlphaFoldDB" id="A0A1F5ZRK4"/>
<evidence type="ECO:0000313" key="2">
    <source>
        <dbReference type="EMBL" id="OGG15136.1"/>
    </source>
</evidence>
<dbReference type="Proteomes" id="UP000177383">
    <property type="component" value="Unassembled WGS sequence"/>
</dbReference>
<sequence>MATLTEISVYSRKAIIWLIAIVIGFIVLKILLNVFTSYWRAAHPPPAAKPNVLFDKLPTPQFPEDMKTSAGLTIKLENIEGRPPETTPSGMVYFMPKKLPSLLAPAKAKDFAARIEFLSEPQVISTNQYRFIDTNDPKRVLNLDIINLNFDLTYDYASDPSTFEKVGMDEPDKIIETVKGYMQNNGLVDSSIFSVPPVVIYYRYDSTTHILKPVIPKEDADAARVDFFRPDIFGYKMLTSGYNRSYNYAIISTSGILKNKFLKINYTFWPIDFGNAATYPLRTSQSAWEDLVAGNGMVATMGENTEESTIVIRKIYLAYYDSGFADNYLQPIFVFEGDRGFFAYVPAILKDWLE</sequence>
<dbReference type="STRING" id="1798375.A2773_04570"/>
<keyword evidence="1" id="KW-1133">Transmembrane helix</keyword>
<evidence type="ECO:0000256" key="1">
    <source>
        <dbReference type="SAM" id="Phobius"/>
    </source>
</evidence>
<reference evidence="2 3" key="1">
    <citation type="journal article" date="2016" name="Nat. Commun.">
        <title>Thousands of microbial genomes shed light on interconnected biogeochemical processes in an aquifer system.</title>
        <authorList>
            <person name="Anantharaman K."/>
            <person name="Brown C.T."/>
            <person name="Hug L.A."/>
            <person name="Sharon I."/>
            <person name="Castelle C.J."/>
            <person name="Probst A.J."/>
            <person name="Thomas B.C."/>
            <person name="Singh A."/>
            <person name="Wilkins M.J."/>
            <person name="Karaoz U."/>
            <person name="Brodie E.L."/>
            <person name="Williams K.H."/>
            <person name="Hubbard S.S."/>
            <person name="Banfield J.F."/>
        </authorList>
    </citation>
    <scope>NUCLEOTIDE SEQUENCE [LARGE SCALE GENOMIC DNA]</scope>
</reference>
<protein>
    <submittedName>
        <fullName evidence="2">Uncharacterized protein</fullName>
    </submittedName>
</protein>
<name>A0A1F5ZRK4_9BACT</name>
<comment type="caution">
    <text evidence="2">The sequence shown here is derived from an EMBL/GenBank/DDBJ whole genome shotgun (WGS) entry which is preliminary data.</text>
</comment>
<gene>
    <name evidence="2" type="ORF">A2773_04570</name>
</gene>
<keyword evidence="1" id="KW-0812">Transmembrane</keyword>
<evidence type="ECO:0000313" key="3">
    <source>
        <dbReference type="Proteomes" id="UP000177383"/>
    </source>
</evidence>
<organism evidence="2 3">
    <name type="scientific">Candidatus Gottesmanbacteria bacterium RIFCSPHIGHO2_01_FULL_39_10</name>
    <dbReference type="NCBI Taxonomy" id="1798375"/>
    <lineage>
        <taxon>Bacteria</taxon>
        <taxon>Candidatus Gottesmaniibacteriota</taxon>
    </lineage>
</organism>
<feature type="transmembrane region" description="Helical" evidence="1">
    <location>
        <begin position="14"/>
        <end position="32"/>
    </location>
</feature>